<organism evidence="2 3">
    <name type="scientific">Castanea mollissima</name>
    <name type="common">Chinese chestnut</name>
    <dbReference type="NCBI Taxonomy" id="60419"/>
    <lineage>
        <taxon>Eukaryota</taxon>
        <taxon>Viridiplantae</taxon>
        <taxon>Streptophyta</taxon>
        <taxon>Embryophyta</taxon>
        <taxon>Tracheophyta</taxon>
        <taxon>Spermatophyta</taxon>
        <taxon>Magnoliopsida</taxon>
        <taxon>eudicotyledons</taxon>
        <taxon>Gunneridae</taxon>
        <taxon>Pentapetalae</taxon>
        <taxon>rosids</taxon>
        <taxon>fabids</taxon>
        <taxon>Fagales</taxon>
        <taxon>Fagaceae</taxon>
        <taxon>Castanea</taxon>
    </lineage>
</organism>
<dbReference type="AlphaFoldDB" id="A0A8J4VZX2"/>
<protein>
    <recommendedName>
        <fullName evidence="4">Wax synthase domain-containing protein</fullName>
    </recommendedName>
</protein>
<evidence type="ECO:0000313" key="2">
    <source>
        <dbReference type="EMBL" id="KAF3968129.1"/>
    </source>
</evidence>
<accession>A0A8J4VZX2</accession>
<name>A0A8J4VZX2_9ROSI</name>
<keyword evidence="1" id="KW-0732">Signal</keyword>
<evidence type="ECO:0000256" key="1">
    <source>
        <dbReference type="SAM" id="SignalP"/>
    </source>
</evidence>
<sequence length="178" mass="20407">MLPPESNLDAKLLLLLLLLLNNSKTSELPELRWEECGAVFKGLDPMSRFLCSPLIDHSLKLNKILKVVLSLVAIGIQYYNLFGSTGKLIWPDDRSCLFTIKRAYWLLHNEYLDGRSIIQRYSSQMWAALWKMILPMTCAMWDAANTWKVDAAFKPPNVLFSCFLGSIAHDHILEIIYC</sequence>
<feature type="chain" id="PRO_5035298984" description="Wax synthase domain-containing protein" evidence="1">
    <location>
        <begin position="26"/>
        <end position="178"/>
    </location>
</feature>
<reference evidence="2" key="1">
    <citation type="submission" date="2020-03" db="EMBL/GenBank/DDBJ databases">
        <title>Castanea mollissima Vanexum genome sequencing.</title>
        <authorList>
            <person name="Staton M."/>
        </authorList>
    </citation>
    <scope>NUCLEOTIDE SEQUENCE</scope>
    <source>
        <tissue evidence="2">Leaf</tissue>
    </source>
</reference>
<dbReference type="EMBL" id="JRKL02000809">
    <property type="protein sequence ID" value="KAF3968129.1"/>
    <property type="molecule type" value="Genomic_DNA"/>
</dbReference>
<gene>
    <name evidence="2" type="ORF">CMV_007956</name>
</gene>
<comment type="caution">
    <text evidence="2">The sequence shown here is derived from an EMBL/GenBank/DDBJ whole genome shotgun (WGS) entry which is preliminary data.</text>
</comment>
<feature type="signal peptide" evidence="1">
    <location>
        <begin position="1"/>
        <end position="25"/>
    </location>
</feature>
<evidence type="ECO:0000313" key="3">
    <source>
        <dbReference type="Proteomes" id="UP000737018"/>
    </source>
</evidence>
<dbReference type="Proteomes" id="UP000737018">
    <property type="component" value="Unassembled WGS sequence"/>
</dbReference>
<proteinExistence type="predicted"/>
<evidence type="ECO:0008006" key="4">
    <source>
        <dbReference type="Google" id="ProtNLM"/>
    </source>
</evidence>
<keyword evidence="3" id="KW-1185">Reference proteome</keyword>